<evidence type="ECO:0000259" key="1">
    <source>
        <dbReference type="Pfam" id="PF05729"/>
    </source>
</evidence>
<accession>A0A816FDD3</accession>
<comment type="caution">
    <text evidence="3">The sequence shown here is derived from an EMBL/GenBank/DDBJ whole genome shotgun (WGS) entry which is preliminary data.</text>
</comment>
<dbReference type="SUPFAM" id="SSF52540">
    <property type="entry name" value="P-loop containing nucleoside triphosphate hydrolases"/>
    <property type="match status" value="1"/>
</dbReference>
<name>A0A816FDD3_ADIRI</name>
<evidence type="ECO:0000259" key="2">
    <source>
        <dbReference type="Pfam" id="PF13271"/>
    </source>
</evidence>
<evidence type="ECO:0000313" key="4">
    <source>
        <dbReference type="Proteomes" id="UP000663828"/>
    </source>
</evidence>
<dbReference type="PANTHER" id="PTHR19871">
    <property type="entry name" value="BETA TRANSDUCIN-RELATED PROTEIN"/>
    <property type="match status" value="1"/>
</dbReference>
<sequence>MTLLNENDLLHGRCENLPDVRSKIVRVFISSTFSDTLSERDSLIDTVFPRLKDYCREKYGLEFQYSDMRWGIEGEAADNHSEVETCLKEIDLCKKYSVATNFVVLLSHRYGSRPTPAKIDSSLFERLRDIVQSDPNLIEDLELLSQWYQLDTNSIPSSYILRSISSLLPNIKSNNTTEMKEAGKQWNRINDRIRMCLRQAAERCFQQNQITSDEYDDFFVSVTEKEIIKGILQAPDANQRTLCFLREIDGIGEHLSDKKASKFIDTKLTKDGTVVIDKEAEDLLNRLKFTRIPKALDSKNVFSYKVPWTSNGITRDAHQEYIKKFHEDFFTSIKQQIDTCLQSSLITSLSLLQREILEHAIQCQTYVKKFHSRTDTLEKLEKYVNNEEEHRPCIVYGPSGCGKTSVMAKTATEIFKWWSNRSVSVILRFLGTTRTSSTIYKVFLSISEQICQLYNLTMQMYTDVSQLRNQLENDLLPYIPPNQYLLLLLDSIDQLETDSYDCNWLLPRFPKNVKCIVSTLPDHGNILANLKSLISFNPAAVDETEHILVLVPPIRCFNS</sequence>
<dbReference type="InterPro" id="IPR007111">
    <property type="entry name" value="NACHT_NTPase"/>
</dbReference>
<reference evidence="3" key="1">
    <citation type="submission" date="2021-02" db="EMBL/GenBank/DDBJ databases">
        <authorList>
            <person name="Nowell W R."/>
        </authorList>
    </citation>
    <scope>NUCLEOTIDE SEQUENCE</scope>
</reference>
<dbReference type="InterPro" id="IPR052752">
    <property type="entry name" value="NACHT-WD_repeat"/>
</dbReference>
<dbReference type="AlphaFoldDB" id="A0A816FDD3"/>
<evidence type="ECO:0000313" key="3">
    <source>
        <dbReference type="EMBL" id="CAF1660095.1"/>
    </source>
</evidence>
<organism evidence="3 4">
    <name type="scientific">Adineta ricciae</name>
    <name type="common">Rotifer</name>
    <dbReference type="NCBI Taxonomy" id="249248"/>
    <lineage>
        <taxon>Eukaryota</taxon>
        <taxon>Metazoa</taxon>
        <taxon>Spiralia</taxon>
        <taxon>Gnathifera</taxon>
        <taxon>Rotifera</taxon>
        <taxon>Eurotatoria</taxon>
        <taxon>Bdelloidea</taxon>
        <taxon>Adinetida</taxon>
        <taxon>Adinetidae</taxon>
        <taxon>Adineta</taxon>
    </lineage>
</organism>
<feature type="domain" description="DUF4062" evidence="2">
    <location>
        <begin position="26"/>
        <end position="115"/>
    </location>
</feature>
<dbReference type="InterPro" id="IPR025139">
    <property type="entry name" value="DUF4062"/>
</dbReference>
<dbReference type="Pfam" id="PF05729">
    <property type="entry name" value="NACHT"/>
    <property type="match status" value="1"/>
</dbReference>
<feature type="domain" description="NACHT" evidence="1">
    <location>
        <begin position="391"/>
        <end position="524"/>
    </location>
</feature>
<dbReference type="Gene3D" id="3.40.50.300">
    <property type="entry name" value="P-loop containing nucleotide triphosphate hydrolases"/>
    <property type="match status" value="1"/>
</dbReference>
<dbReference type="InterPro" id="IPR027417">
    <property type="entry name" value="P-loop_NTPase"/>
</dbReference>
<protein>
    <submittedName>
        <fullName evidence="3">Uncharacterized protein</fullName>
    </submittedName>
</protein>
<gene>
    <name evidence="3" type="ORF">XAT740_LOCUS56685</name>
</gene>
<dbReference type="EMBL" id="CAJNOR010011264">
    <property type="protein sequence ID" value="CAF1660095.1"/>
    <property type="molecule type" value="Genomic_DNA"/>
</dbReference>
<dbReference type="Pfam" id="PF13271">
    <property type="entry name" value="DUF4062"/>
    <property type="match status" value="1"/>
</dbReference>
<proteinExistence type="predicted"/>
<dbReference type="PANTHER" id="PTHR19871:SF28">
    <property type="entry name" value="AAA+ ATPASE DOMAIN-CONTAINING PROTEIN"/>
    <property type="match status" value="1"/>
</dbReference>
<keyword evidence="4" id="KW-1185">Reference proteome</keyword>
<dbReference type="Proteomes" id="UP000663828">
    <property type="component" value="Unassembled WGS sequence"/>
</dbReference>